<dbReference type="PROSITE" id="PS50887">
    <property type="entry name" value="GGDEF"/>
    <property type="match status" value="1"/>
</dbReference>
<dbReference type="InterPro" id="IPR000160">
    <property type="entry name" value="GGDEF_dom"/>
</dbReference>
<dbReference type="Gene3D" id="3.30.70.270">
    <property type="match status" value="1"/>
</dbReference>
<dbReference type="SMART" id="SM00267">
    <property type="entry name" value="GGDEF"/>
    <property type="match status" value="1"/>
</dbReference>
<name>A0A1W6LCP4_9BURK</name>
<dbReference type="GO" id="GO:0052621">
    <property type="term" value="F:diguanylate cyclase activity"/>
    <property type="evidence" value="ECO:0007669"/>
    <property type="project" value="UniProtKB-EC"/>
</dbReference>
<dbReference type="AlphaFoldDB" id="A0A1W6LCP4"/>
<dbReference type="GO" id="GO:0043709">
    <property type="term" value="P:cell adhesion involved in single-species biofilm formation"/>
    <property type="evidence" value="ECO:0007669"/>
    <property type="project" value="TreeGrafter"/>
</dbReference>
<dbReference type="GO" id="GO:1902201">
    <property type="term" value="P:negative regulation of bacterial-type flagellum-dependent cell motility"/>
    <property type="evidence" value="ECO:0007669"/>
    <property type="project" value="TreeGrafter"/>
</dbReference>
<dbReference type="CDD" id="cd01949">
    <property type="entry name" value="GGDEF"/>
    <property type="match status" value="1"/>
</dbReference>
<reference evidence="3 4" key="1">
    <citation type="submission" date="2016-04" db="EMBL/GenBank/DDBJ databases">
        <title>Complete genome sequence of natural rubber-degrading, novel Gram-negative bacterium, Rhizobacter gummiphilus strain NS21.</title>
        <authorList>
            <person name="Tabata M."/>
            <person name="Kasai D."/>
            <person name="Fukuda M."/>
        </authorList>
    </citation>
    <scope>NUCLEOTIDE SEQUENCE [LARGE SCALE GENOMIC DNA]</scope>
    <source>
        <strain evidence="3 4">NS21</strain>
    </source>
</reference>
<evidence type="ECO:0000256" key="1">
    <source>
        <dbReference type="ARBA" id="ARBA00012528"/>
    </source>
</evidence>
<dbReference type="FunFam" id="3.30.70.270:FF:000001">
    <property type="entry name" value="Diguanylate cyclase domain protein"/>
    <property type="match status" value="1"/>
</dbReference>
<dbReference type="EMBL" id="CP015118">
    <property type="protein sequence ID" value="ARN22025.1"/>
    <property type="molecule type" value="Genomic_DNA"/>
</dbReference>
<dbReference type="KEGG" id="rgu:A4W93_20160"/>
<evidence type="ECO:0000313" key="3">
    <source>
        <dbReference type="EMBL" id="ARN22025.1"/>
    </source>
</evidence>
<dbReference type="InterPro" id="IPR043128">
    <property type="entry name" value="Rev_trsase/Diguanyl_cyclase"/>
</dbReference>
<dbReference type="Pfam" id="PF00990">
    <property type="entry name" value="GGDEF"/>
    <property type="match status" value="1"/>
</dbReference>
<dbReference type="NCBIfam" id="TIGR00254">
    <property type="entry name" value="GGDEF"/>
    <property type="match status" value="1"/>
</dbReference>
<protein>
    <recommendedName>
        <fullName evidence="1">diguanylate cyclase</fullName>
        <ecNumber evidence="1">2.7.7.65</ecNumber>
    </recommendedName>
</protein>
<dbReference type="STRING" id="946333.A4W93_20160"/>
<keyword evidence="4" id="KW-1185">Reference proteome</keyword>
<accession>A0A1W6LCP4</accession>
<dbReference type="InterPro" id="IPR029787">
    <property type="entry name" value="Nucleotide_cyclase"/>
</dbReference>
<proteinExistence type="predicted"/>
<dbReference type="PANTHER" id="PTHR45138">
    <property type="entry name" value="REGULATORY COMPONENTS OF SENSORY TRANSDUCTION SYSTEM"/>
    <property type="match status" value="1"/>
</dbReference>
<dbReference type="GO" id="GO:0005886">
    <property type="term" value="C:plasma membrane"/>
    <property type="evidence" value="ECO:0007669"/>
    <property type="project" value="TreeGrafter"/>
</dbReference>
<dbReference type="RefSeq" id="WP_085752321.1">
    <property type="nucleotide sequence ID" value="NZ_BSPR01000006.1"/>
</dbReference>
<organism evidence="3 4">
    <name type="scientific">Piscinibacter gummiphilus</name>
    <dbReference type="NCBI Taxonomy" id="946333"/>
    <lineage>
        <taxon>Bacteria</taxon>
        <taxon>Pseudomonadati</taxon>
        <taxon>Pseudomonadota</taxon>
        <taxon>Betaproteobacteria</taxon>
        <taxon>Burkholderiales</taxon>
        <taxon>Sphaerotilaceae</taxon>
        <taxon>Piscinibacter</taxon>
    </lineage>
</organism>
<evidence type="ECO:0000313" key="4">
    <source>
        <dbReference type="Proteomes" id="UP000193427"/>
    </source>
</evidence>
<gene>
    <name evidence="3" type="ORF">A4W93_20160</name>
</gene>
<dbReference type="SUPFAM" id="SSF55073">
    <property type="entry name" value="Nucleotide cyclase"/>
    <property type="match status" value="1"/>
</dbReference>
<dbReference type="OrthoDB" id="9813903at2"/>
<dbReference type="Proteomes" id="UP000193427">
    <property type="component" value="Chromosome"/>
</dbReference>
<dbReference type="InterPro" id="IPR050469">
    <property type="entry name" value="Diguanylate_Cyclase"/>
</dbReference>
<dbReference type="PANTHER" id="PTHR45138:SF9">
    <property type="entry name" value="DIGUANYLATE CYCLASE DGCM-RELATED"/>
    <property type="match status" value="1"/>
</dbReference>
<sequence>MDPFTVIAMLAIHLLGTAGLLFLVWRLMPAAPGLAAWWVASGLFGLAYLVRLVVGMEHGDGVGVAADSLMLLAVLRFGDGVREFTGRAAWKPAATFIAWALAVSLEAAATVAFGAQGRYTVLNLAIGGLYAHLAWTIAVEVGRQPRPLRAPLRLLALLMGGLSALTLVRAHSLFADGMAVAFHGPLAKVYYMYASTNAVVVGLTLLWLLFLRLNGQLADLAARDPLTGVLNRQGLDERVRRHFERPNAAPLTVMLLDIDHFKQVNDTHGHATGDAVLMAVARTLVSHLRTGDFVARVGGEEFLIGCAEGAHPDDAMVLARRLNEAVGQLQVAAPGNAVPVVCTVSVGVSGRVASRADWEAGTRQADRALYQAKADGRNAVRPAVVSHAA</sequence>
<comment type="catalytic activity">
    <reaction evidence="2">
        <text>2 GTP = 3',3'-c-di-GMP + 2 diphosphate</text>
        <dbReference type="Rhea" id="RHEA:24898"/>
        <dbReference type="ChEBI" id="CHEBI:33019"/>
        <dbReference type="ChEBI" id="CHEBI:37565"/>
        <dbReference type="ChEBI" id="CHEBI:58805"/>
        <dbReference type="EC" id="2.7.7.65"/>
    </reaction>
</comment>
<evidence type="ECO:0000256" key="2">
    <source>
        <dbReference type="ARBA" id="ARBA00034247"/>
    </source>
</evidence>
<dbReference type="EC" id="2.7.7.65" evidence="1"/>